<comment type="caution">
    <text evidence="9">The sequence shown here is derived from an EMBL/GenBank/DDBJ whole genome shotgun (WGS) entry which is preliminary data.</text>
</comment>
<evidence type="ECO:0000256" key="3">
    <source>
        <dbReference type="ARBA" id="ARBA00022448"/>
    </source>
</evidence>
<sequence length="221" mass="23586">MGYAVLLMIGGTLLINGLAVLGYVQGNGAAIYNIFTGVLGTVTPFYLLTQVSGSDAAAFDTVLAVAPMWLFALTFLWVGINSLTGHTPTGVGWYCLWVVFAAVGFGLVNFLRFDAPREGIIWLNWAFLWGLFWLLLAQGRTRLATFTGWVAVIQSIWTVSAQAFMNMVGGWTTIPVWAFIVATAVTIVLALLLAGRAGVSEDAASDEVVQAGTHRMSAASA</sequence>
<dbReference type="EMBL" id="JBHSQW010000044">
    <property type="protein sequence ID" value="MFC5997052.1"/>
    <property type="molecule type" value="Genomic_DNA"/>
</dbReference>
<evidence type="ECO:0000256" key="7">
    <source>
        <dbReference type="ARBA" id="ARBA00023136"/>
    </source>
</evidence>
<feature type="transmembrane region" description="Helical" evidence="8">
    <location>
        <begin position="143"/>
        <end position="164"/>
    </location>
</feature>
<dbReference type="InterPro" id="IPR003211">
    <property type="entry name" value="AmiSUreI_transpt"/>
</dbReference>
<accession>A0ABW1J8R0</accession>
<feature type="transmembrane region" description="Helical" evidence="8">
    <location>
        <begin position="119"/>
        <end position="136"/>
    </location>
</feature>
<evidence type="ECO:0000313" key="9">
    <source>
        <dbReference type="EMBL" id="MFC5997052.1"/>
    </source>
</evidence>
<feature type="transmembrane region" description="Helical" evidence="8">
    <location>
        <begin position="91"/>
        <end position="113"/>
    </location>
</feature>
<evidence type="ECO:0000256" key="4">
    <source>
        <dbReference type="ARBA" id="ARBA00022475"/>
    </source>
</evidence>
<feature type="transmembrane region" description="Helical" evidence="8">
    <location>
        <begin position="6"/>
        <end position="24"/>
    </location>
</feature>
<reference evidence="10" key="1">
    <citation type="journal article" date="2019" name="Int. J. Syst. Evol. Microbiol.">
        <title>The Global Catalogue of Microorganisms (GCM) 10K type strain sequencing project: providing services to taxonomists for standard genome sequencing and annotation.</title>
        <authorList>
            <consortium name="The Broad Institute Genomics Platform"/>
            <consortium name="The Broad Institute Genome Sequencing Center for Infectious Disease"/>
            <person name="Wu L."/>
            <person name="Ma J."/>
        </authorList>
    </citation>
    <scope>NUCLEOTIDE SEQUENCE [LARGE SCALE GENOMIC DNA]</scope>
    <source>
        <strain evidence="10">CCM 8391</strain>
    </source>
</reference>
<evidence type="ECO:0000256" key="5">
    <source>
        <dbReference type="ARBA" id="ARBA00022692"/>
    </source>
</evidence>
<dbReference type="Proteomes" id="UP001596302">
    <property type="component" value="Unassembled WGS sequence"/>
</dbReference>
<feature type="transmembrane region" description="Helical" evidence="8">
    <location>
        <begin position="176"/>
        <end position="195"/>
    </location>
</feature>
<keyword evidence="4" id="KW-1003">Cell membrane</keyword>
<evidence type="ECO:0000256" key="6">
    <source>
        <dbReference type="ARBA" id="ARBA00022989"/>
    </source>
</evidence>
<keyword evidence="6 8" id="KW-1133">Transmembrane helix</keyword>
<evidence type="ECO:0000313" key="10">
    <source>
        <dbReference type="Proteomes" id="UP001596302"/>
    </source>
</evidence>
<feature type="transmembrane region" description="Helical" evidence="8">
    <location>
        <begin position="31"/>
        <end position="49"/>
    </location>
</feature>
<organism evidence="9 10">
    <name type="scientific">Pseudonocardia hispaniensis</name>
    <dbReference type="NCBI Taxonomy" id="904933"/>
    <lineage>
        <taxon>Bacteria</taxon>
        <taxon>Bacillati</taxon>
        <taxon>Actinomycetota</taxon>
        <taxon>Actinomycetes</taxon>
        <taxon>Pseudonocardiales</taxon>
        <taxon>Pseudonocardiaceae</taxon>
        <taxon>Pseudonocardia</taxon>
    </lineage>
</organism>
<keyword evidence="5 8" id="KW-0812">Transmembrane</keyword>
<dbReference type="Gene3D" id="1.25.40.600">
    <property type="match status" value="1"/>
</dbReference>
<evidence type="ECO:0000256" key="8">
    <source>
        <dbReference type="SAM" id="Phobius"/>
    </source>
</evidence>
<keyword evidence="7 8" id="KW-0472">Membrane</keyword>
<proteinExistence type="inferred from homology"/>
<keyword evidence="3" id="KW-0813">Transport</keyword>
<feature type="transmembrane region" description="Helical" evidence="8">
    <location>
        <begin position="61"/>
        <end position="79"/>
    </location>
</feature>
<dbReference type="Pfam" id="PF02293">
    <property type="entry name" value="AmiS_UreI"/>
    <property type="match status" value="1"/>
</dbReference>
<evidence type="ECO:0000256" key="2">
    <source>
        <dbReference type="ARBA" id="ARBA00010068"/>
    </source>
</evidence>
<protein>
    <submittedName>
        <fullName evidence="9">AmiS/UreI family transporter</fullName>
    </submittedName>
</protein>
<comment type="similarity">
    <text evidence="2">Belongs to the AmiS/UreI family.</text>
</comment>
<gene>
    <name evidence="9" type="ORF">ACFQE5_22835</name>
</gene>
<dbReference type="RefSeq" id="WP_379587960.1">
    <property type="nucleotide sequence ID" value="NZ_JBHSQW010000044.1"/>
</dbReference>
<comment type="subcellular location">
    <subcellularLocation>
        <location evidence="1">Cell membrane</location>
        <topology evidence="1">Multi-pass membrane protein</topology>
    </subcellularLocation>
</comment>
<keyword evidence="10" id="KW-1185">Reference proteome</keyword>
<name>A0ABW1J8R0_9PSEU</name>
<dbReference type="InterPro" id="IPR038523">
    <property type="entry name" value="AmiSUreI_transpt_sf"/>
</dbReference>
<evidence type="ECO:0000256" key="1">
    <source>
        <dbReference type="ARBA" id="ARBA00004651"/>
    </source>
</evidence>